<name>A0ABS5ERF2_9PROT</name>
<organism evidence="1 2">
    <name type="scientific">Plastoroseomonas hellenica</name>
    <dbReference type="NCBI Taxonomy" id="2687306"/>
    <lineage>
        <taxon>Bacteria</taxon>
        <taxon>Pseudomonadati</taxon>
        <taxon>Pseudomonadota</taxon>
        <taxon>Alphaproteobacteria</taxon>
        <taxon>Acetobacterales</taxon>
        <taxon>Acetobacteraceae</taxon>
        <taxon>Plastoroseomonas</taxon>
    </lineage>
</organism>
<protein>
    <submittedName>
        <fullName evidence="1">Uncharacterized protein</fullName>
    </submittedName>
</protein>
<keyword evidence="2" id="KW-1185">Reference proteome</keyword>
<gene>
    <name evidence="1" type="ORF">GXW71_00730</name>
</gene>
<comment type="caution">
    <text evidence="1">The sequence shown here is derived from an EMBL/GenBank/DDBJ whole genome shotgun (WGS) entry which is preliminary data.</text>
</comment>
<proteinExistence type="predicted"/>
<evidence type="ECO:0000313" key="1">
    <source>
        <dbReference type="EMBL" id="MBR0662868.1"/>
    </source>
</evidence>
<dbReference type="EMBL" id="JAAGBB010000001">
    <property type="protein sequence ID" value="MBR0662868.1"/>
    <property type="molecule type" value="Genomic_DNA"/>
</dbReference>
<reference evidence="2" key="1">
    <citation type="journal article" date="2021" name="Syst. Appl. Microbiol.">
        <title>Roseomonas hellenica sp. nov., isolated from roots of wild-growing Alkanna tinctoria.</title>
        <authorList>
            <person name="Rat A."/>
            <person name="Naranjo H.D."/>
            <person name="Lebbe L."/>
            <person name="Cnockaert M."/>
            <person name="Krigas N."/>
            <person name="Grigoriadou K."/>
            <person name="Maloupa E."/>
            <person name="Willems A."/>
        </authorList>
    </citation>
    <scope>NUCLEOTIDE SEQUENCE [LARGE SCALE GENOMIC DNA]</scope>
    <source>
        <strain evidence="2">LMG 31523</strain>
    </source>
</reference>
<dbReference type="RefSeq" id="WP_211850354.1">
    <property type="nucleotide sequence ID" value="NZ_JAAGBB010000001.1"/>
</dbReference>
<evidence type="ECO:0000313" key="2">
    <source>
        <dbReference type="Proteomes" id="UP001196870"/>
    </source>
</evidence>
<accession>A0ABS5ERF2</accession>
<sequence length="305" mass="30753">MYHGVLVALTPSILPAAPASLAEAEAYFLARRAGPPDAAAAGEAAMRWALGDALPAWPALLHAAQAIGAAVERHGAGFPPGAEPAYHDRHHQAEAGLAMGWLCGAARAAGLLSAEQAGIGVLAMAGHDLLHDGTETGPPGRLEAQSAAATAAIAAASGVVPATAALVHDLILSTEFTRPLGPELLPHLAREADLMGSLCPVLGWRLSEALAAERRAAGHPAPDHVASFAGRLGFLHILPTATPIGVGFGLEAAGRAQIAAFGRAAQRLGLIDTAPDAAAAALDRLPRDQARALYDAALAQSEGGA</sequence>
<dbReference type="Proteomes" id="UP001196870">
    <property type="component" value="Unassembled WGS sequence"/>
</dbReference>